<dbReference type="InterPro" id="IPR043128">
    <property type="entry name" value="Rev_trsase/Diguanyl_cyclase"/>
</dbReference>
<dbReference type="Proteomes" id="UP001274896">
    <property type="component" value="Unassembled WGS sequence"/>
</dbReference>
<dbReference type="EMBL" id="JAUCMX010000005">
    <property type="protein sequence ID" value="KAK3545613.1"/>
    <property type="molecule type" value="Genomic_DNA"/>
</dbReference>
<dbReference type="AlphaFoldDB" id="A0AAE0VAU3"/>
<organism evidence="1 2">
    <name type="scientific">Hemibagrus guttatus</name>
    <dbReference type="NCBI Taxonomy" id="175788"/>
    <lineage>
        <taxon>Eukaryota</taxon>
        <taxon>Metazoa</taxon>
        <taxon>Chordata</taxon>
        <taxon>Craniata</taxon>
        <taxon>Vertebrata</taxon>
        <taxon>Euteleostomi</taxon>
        <taxon>Actinopterygii</taxon>
        <taxon>Neopterygii</taxon>
        <taxon>Teleostei</taxon>
        <taxon>Ostariophysi</taxon>
        <taxon>Siluriformes</taxon>
        <taxon>Bagridae</taxon>
        <taxon>Hemibagrus</taxon>
    </lineage>
</organism>
<keyword evidence="2" id="KW-1185">Reference proteome</keyword>
<protein>
    <submittedName>
        <fullName evidence="1">Uncharacterized protein</fullName>
    </submittedName>
</protein>
<proteinExistence type="predicted"/>
<evidence type="ECO:0000313" key="1">
    <source>
        <dbReference type="EMBL" id="KAK3545613.1"/>
    </source>
</evidence>
<sequence>MVDLTKLYLQVALALDAKPKMAFSTTGTTFQHLMDIVLWPYKTFSAYLNNVIIHSSTWSDHFHLGKYWGPSEGQADSQAQQCHLGLTKAQYL</sequence>
<dbReference type="SUPFAM" id="SSF56672">
    <property type="entry name" value="DNA/RNA polymerases"/>
    <property type="match status" value="1"/>
</dbReference>
<evidence type="ECO:0000313" key="2">
    <source>
        <dbReference type="Proteomes" id="UP001274896"/>
    </source>
</evidence>
<gene>
    <name evidence="1" type="ORF">QTP70_008233</name>
</gene>
<name>A0AAE0VAU3_9TELE</name>
<dbReference type="Gene3D" id="3.30.70.270">
    <property type="match status" value="1"/>
</dbReference>
<dbReference type="InterPro" id="IPR043502">
    <property type="entry name" value="DNA/RNA_pol_sf"/>
</dbReference>
<comment type="caution">
    <text evidence="1">The sequence shown here is derived from an EMBL/GenBank/DDBJ whole genome shotgun (WGS) entry which is preliminary data.</text>
</comment>
<reference evidence="1" key="1">
    <citation type="submission" date="2023-06" db="EMBL/GenBank/DDBJ databases">
        <title>Male Hemibagrus guttatus genome.</title>
        <authorList>
            <person name="Bian C."/>
        </authorList>
    </citation>
    <scope>NUCLEOTIDE SEQUENCE</scope>
    <source>
        <strain evidence="1">Male_cb2023</strain>
        <tissue evidence="1">Muscle</tissue>
    </source>
</reference>
<accession>A0AAE0VAU3</accession>